<dbReference type="InterPro" id="IPR001347">
    <property type="entry name" value="SIS_dom"/>
</dbReference>
<feature type="domain" description="SIS" evidence="2">
    <location>
        <begin position="29"/>
        <end position="173"/>
    </location>
</feature>
<keyword evidence="4" id="KW-1185">Reference proteome</keyword>
<dbReference type="PROSITE" id="PS51464">
    <property type="entry name" value="SIS"/>
    <property type="match status" value="2"/>
</dbReference>
<dbReference type="CDD" id="cd05008">
    <property type="entry name" value="SIS_GlmS_GlmD_1"/>
    <property type="match status" value="1"/>
</dbReference>
<sequence length="347" mass="37267">MSLTYEEIKAQYTALKQTFDYLLSQRSQIADFFRAHAGSSVAFVGCGSSYAISESGAFSMRLRAKRRAIALAGGDLMLNADGYVPLLADAVLIAPSRSGATSEIVEAIRLAKQRAPVPVLAVVCVPDSPVSAMADLTLTLPWAFDRSVCQTRTVANLYAANLMLAAFIGEDETVIDQLALVIAQGEAYMNRVEAQIREAGDFDWTNVVLLADGEVHGLAAEGAIALTEIAKAQAHAFHVLDVRHGPMVTVGPDTLVIAHLTSRQPEQQRKLLQDIRSRGAKVIAFGDASANLSPDDAELVIQTESELSLPVQGIPFLFIPQIVALGRAERMGINPDEPEGLTAWVKL</sequence>
<evidence type="ECO:0000313" key="3">
    <source>
        <dbReference type="EMBL" id="QHT61437.1"/>
    </source>
</evidence>
<dbReference type="KEGG" id="plyc:GXP70_16685"/>
<dbReference type="InterPro" id="IPR035490">
    <property type="entry name" value="GlmS/FrlB_SIS"/>
</dbReference>
<dbReference type="GO" id="GO:1901135">
    <property type="term" value="P:carbohydrate derivative metabolic process"/>
    <property type="evidence" value="ECO:0007669"/>
    <property type="project" value="InterPro"/>
</dbReference>
<evidence type="ECO:0000256" key="1">
    <source>
        <dbReference type="ARBA" id="ARBA00022737"/>
    </source>
</evidence>
<dbReference type="EMBL" id="CP048209">
    <property type="protein sequence ID" value="QHT61437.1"/>
    <property type="molecule type" value="Genomic_DNA"/>
</dbReference>
<dbReference type="CDD" id="cd05009">
    <property type="entry name" value="SIS_GlmS_GlmD_2"/>
    <property type="match status" value="1"/>
</dbReference>
<gene>
    <name evidence="3" type="ORF">GXP70_16685</name>
</gene>
<feature type="domain" description="SIS" evidence="2">
    <location>
        <begin position="192"/>
        <end position="338"/>
    </location>
</feature>
<evidence type="ECO:0000313" key="4">
    <source>
        <dbReference type="Proteomes" id="UP000476064"/>
    </source>
</evidence>
<dbReference type="Gene3D" id="3.40.50.10490">
    <property type="entry name" value="Glucose-6-phosphate isomerase like protein, domain 1"/>
    <property type="match status" value="2"/>
</dbReference>
<evidence type="ECO:0000259" key="2">
    <source>
        <dbReference type="PROSITE" id="PS51464"/>
    </source>
</evidence>
<dbReference type="PANTHER" id="PTHR10937">
    <property type="entry name" value="GLUCOSAMINE--FRUCTOSE-6-PHOSPHATE AMINOTRANSFERASE, ISOMERIZING"/>
    <property type="match status" value="1"/>
</dbReference>
<dbReference type="Proteomes" id="UP000476064">
    <property type="component" value="Chromosome"/>
</dbReference>
<dbReference type="PANTHER" id="PTHR10937:SF4">
    <property type="entry name" value="GLUCOSAMINE-6-PHOSPHATE DEAMINASE"/>
    <property type="match status" value="1"/>
</dbReference>
<protein>
    <submittedName>
        <fullName evidence="3">SIS domain-containing protein</fullName>
    </submittedName>
</protein>
<keyword evidence="1" id="KW-0677">Repeat</keyword>
<name>A0A6C0FXK9_9BACL</name>
<dbReference type="RefSeq" id="WP_162357876.1">
    <property type="nucleotide sequence ID" value="NZ_CP048209.1"/>
</dbReference>
<reference evidence="3 4" key="1">
    <citation type="submission" date="2020-01" db="EMBL/GenBank/DDBJ databases">
        <title>Paenibacillus sp. nov., isolated from tomato rhizosphere.</title>
        <authorList>
            <person name="Weon H.-Y."/>
            <person name="Lee S.A."/>
        </authorList>
    </citation>
    <scope>NUCLEOTIDE SEQUENCE [LARGE SCALE GENOMIC DNA]</scope>
    <source>
        <strain evidence="3 4">12200R-189</strain>
    </source>
</reference>
<dbReference type="Pfam" id="PF01380">
    <property type="entry name" value="SIS"/>
    <property type="match status" value="2"/>
</dbReference>
<proteinExistence type="predicted"/>
<organism evidence="3 4">
    <name type="scientific">Paenibacillus lycopersici</name>
    <dbReference type="NCBI Taxonomy" id="2704462"/>
    <lineage>
        <taxon>Bacteria</taxon>
        <taxon>Bacillati</taxon>
        <taxon>Bacillota</taxon>
        <taxon>Bacilli</taxon>
        <taxon>Bacillales</taxon>
        <taxon>Paenibacillaceae</taxon>
        <taxon>Paenibacillus</taxon>
    </lineage>
</organism>
<dbReference type="GO" id="GO:0097367">
    <property type="term" value="F:carbohydrate derivative binding"/>
    <property type="evidence" value="ECO:0007669"/>
    <property type="project" value="InterPro"/>
</dbReference>
<dbReference type="SUPFAM" id="SSF53697">
    <property type="entry name" value="SIS domain"/>
    <property type="match status" value="1"/>
</dbReference>
<dbReference type="InterPro" id="IPR046348">
    <property type="entry name" value="SIS_dom_sf"/>
</dbReference>
<dbReference type="AlphaFoldDB" id="A0A6C0FXK9"/>
<dbReference type="InterPro" id="IPR035466">
    <property type="entry name" value="GlmS/AgaS_SIS"/>
</dbReference>
<accession>A0A6C0FXK9</accession>